<dbReference type="AlphaFoldDB" id="A0A645FY94"/>
<dbReference type="Gene3D" id="3.90.550.10">
    <property type="entry name" value="Spore Coat Polysaccharide Biosynthesis Protein SpsA, Chain A"/>
    <property type="match status" value="1"/>
</dbReference>
<dbReference type="InterPro" id="IPR054566">
    <property type="entry name" value="ManC/GMP-like_b-helix"/>
</dbReference>
<evidence type="ECO:0000259" key="1">
    <source>
        <dbReference type="Pfam" id="PF00483"/>
    </source>
</evidence>
<organism evidence="3">
    <name type="scientific">bioreactor metagenome</name>
    <dbReference type="NCBI Taxonomy" id="1076179"/>
    <lineage>
        <taxon>unclassified sequences</taxon>
        <taxon>metagenomes</taxon>
        <taxon>ecological metagenomes</taxon>
    </lineage>
</organism>
<dbReference type="SUPFAM" id="SSF53448">
    <property type="entry name" value="Nucleotide-diphospho-sugar transferases"/>
    <property type="match status" value="1"/>
</dbReference>
<dbReference type="InterPro" id="IPR051161">
    <property type="entry name" value="Mannose-6P_isomerase_type2"/>
</dbReference>
<dbReference type="PANTHER" id="PTHR46390:SF1">
    <property type="entry name" value="MANNOSE-1-PHOSPHATE GUANYLYLTRANSFERASE"/>
    <property type="match status" value="1"/>
</dbReference>
<name>A0A645FY94_9ZZZZ</name>
<feature type="domain" description="Nucleotidyl transferase" evidence="1">
    <location>
        <begin position="1"/>
        <end position="168"/>
    </location>
</feature>
<dbReference type="GO" id="GO:0004475">
    <property type="term" value="F:mannose-1-phosphate guanylyltransferase (GTP) activity"/>
    <property type="evidence" value="ECO:0007669"/>
    <property type="project" value="TreeGrafter"/>
</dbReference>
<proteinExistence type="predicted"/>
<gene>
    <name evidence="3" type="primary">algA_20</name>
    <name evidence="3" type="ORF">SDC9_166231</name>
</gene>
<accession>A0A645FY94</accession>
<evidence type="ECO:0000259" key="2">
    <source>
        <dbReference type="Pfam" id="PF22640"/>
    </source>
</evidence>
<dbReference type="InterPro" id="IPR005835">
    <property type="entry name" value="NTP_transferase_dom"/>
</dbReference>
<dbReference type="GO" id="GO:0009298">
    <property type="term" value="P:GDP-mannose biosynthetic process"/>
    <property type="evidence" value="ECO:0007669"/>
    <property type="project" value="TreeGrafter"/>
</dbReference>
<dbReference type="Pfam" id="PF22640">
    <property type="entry name" value="ManC_GMP_beta-helix"/>
    <property type="match status" value="1"/>
</dbReference>
<dbReference type="EMBL" id="VSSQ01066286">
    <property type="protein sequence ID" value="MPN18866.1"/>
    <property type="molecule type" value="Genomic_DNA"/>
</dbReference>
<dbReference type="SUPFAM" id="SSF159283">
    <property type="entry name" value="Guanosine diphospho-D-mannose pyrophosphorylase/mannose-6-phosphate isomerase linker domain"/>
    <property type="match status" value="1"/>
</dbReference>
<sequence length="247" mass="26815">MPADHAIGDLPAFHQAVRAAYGAACEGVVVTFGVVPQYPETGYGYIQYRPECGQAVLKVEGFTEKPSDALARQYLASGNYLWNSGLFMLRASTWLKAMRQSCPGIFEACQMAMQAACHDLDFIRPDAKAFANCPSDSIDYAVMEKAQNVLVAAAPFTWNDIGSWSALRGQFPPDGRGNVVRGRCELLDCENCVVISDDSHLVGVIGMTGVAVVKSGNATLVCPLEKAQQVRELIRRIESKPDAAEYL</sequence>
<feature type="domain" description="MannoseP isomerase/GMP-like beta-helix" evidence="2">
    <location>
        <begin position="186"/>
        <end position="236"/>
    </location>
</feature>
<evidence type="ECO:0000313" key="3">
    <source>
        <dbReference type="EMBL" id="MPN18866.1"/>
    </source>
</evidence>
<comment type="caution">
    <text evidence="3">The sequence shown here is derived from an EMBL/GenBank/DDBJ whole genome shotgun (WGS) entry which is preliminary data.</text>
</comment>
<reference evidence="3" key="1">
    <citation type="submission" date="2019-08" db="EMBL/GenBank/DDBJ databases">
        <authorList>
            <person name="Kucharzyk K."/>
            <person name="Murdoch R.W."/>
            <person name="Higgins S."/>
            <person name="Loffler F."/>
        </authorList>
    </citation>
    <scope>NUCLEOTIDE SEQUENCE</scope>
</reference>
<dbReference type="PANTHER" id="PTHR46390">
    <property type="entry name" value="MANNOSE-1-PHOSPHATE GUANYLYLTRANSFERASE"/>
    <property type="match status" value="1"/>
</dbReference>
<dbReference type="InterPro" id="IPR029044">
    <property type="entry name" value="Nucleotide-diphossugar_trans"/>
</dbReference>
<dbReference type="Pfam" id="PF00483">
    <property type="entry name" value="NTP_transferase"/>
    <property type="match status" value="1"/>
</dbReference>
<protein>
    <submittedName>
        <fullName evidence="3">Alginate biosynthesis protein AlgA</fullName>
    </submittedName>
</protein>